<evidence type="ECO:0000256" key="1">
    <source>
        <dbReference type="ARBA" id="ARBA00001947"/>
    </source>
</evidence>
<dbReference type="Proteomes" id="UP000776252">
    <property type="component" value="Unassembled WGS sequence"/>
</dbReference>
<protein>
    <submittedName>
        <fullName evidence="5">Dihydropyrimidinase</fullName>
        <ecNumber evidence="5">3.5.2.2</ecNumber>
    </submittedName>
</protein>
<dbReference type="RefSeq" id="WP_216151564.1">
    <property type="nucleotide sequence ID" value="NZ_JAHLDV010000089.1"/>
</dbReference>
<dbReference type="EMBL" id="JAHLDV010000089">
    <property type="protein sequence ID" value="MBU3161699.1"/>
    <property type="molecule type" value="Genomic_DNA"/>
</dbReference>
<dbReference type="EC" id="3.5.2.2" evidence="5"/>
<evidence type="ECO:0000313" key="6">
    <source>
        <dbReference type="Proteomes" id="UP000776252"/>
    </source>
</evidence>
<dbReference type="PANTHER" id="PTHR11647:SF1">
    <property type="entry name" value="COLLAPSIN RESPONSE MEDIATOR PROTEIN"/>
    <property type="match status" value="1"/>
</dbReference>
<dbReference type="Pfam" id="PF01979">
    <property type="entry name" value="Amidohydro_1"/>
    <property type="match status" value="1"/>
</dbReference>
<organism evidence="5 6">
    <name type="scientific">Clostridium frigoris</name>
    <dbReference type="NCBI Taxonomy" id="205327"/>
    <lineage>
        <taxon>Bacteria</taxon>
        <taxon>Bacillati</taxon>
        <taxon>Bacillota</taxon>
        <taxon>Clostridia</taxon>
        <taxon>Eubacteriales</taxon>
        <taxon>Clostridiaceae</taxon>
        <taxon>Clostridium</taxon>
    </lineage>
</organism>
<dbReference type="PANTHER" id="PTHR11647">
    <property type="entry name" value="HYDRANTOINASE/DIHYDROPYRIMIDINASE FAMILY MEMBER"/>
    <property type="match status" value="1"/>
</dbReference>
<dbReference type="InterPro" id="IPR050378">
    <property type="entry name" value="Metallo-dep_Hydrolases_sf"/>
</dbReference>
<accession>A0ABS6BYP9</accession>
<gene>
    <name evidence="5" type="primary">hydA</name>
    <name evidence="5" type="ORF">KPL37_18590</name>
</gene>
<name>A0ABS6BYP9_9CLOT</name>
<dbReference type="NCBIfam" id="TIGR02033">
    <property type="entry name" value="D-hydantoinase"/>
    <property type="match status" value="1"/>
</dbReference>
<keyword evidence="2" id="KW-0479">Metal-binding</keyword>
<keyword evidence="6" id="KW-1185">Reference proteome</keyword>
<dbReference type="InterPro" id="IPR006680">
    <property type="entry name" value="Amidohydro-rel"/>
</dbReference>
<evidence type="ECO:0000313" key="5">
    <source>
        <dbReference type="EMBL" id="MBU3161699.1"/>
    </source>
</evidence>
<evidence type="ECO:0000259" key="4">
    <source>
        <dbReference type="Pfam" id="PF01979"/>
    </source>
</evidence>
<comment type="cofactor">
    <cofactor evidence="1">
        <name>Zn(2+)</name>
        <dbReference type="ChEBI" id="CHEBI:29105"/>
    </cofactor>
</comment>
<evidence type="ECO:0000256" key="3">
    <source>
        <dbReference type="ARBA" id="ARBA00022801"/>
    </source>
</evidence>
<feature type="domain" description="Amidohydrolase-related" evidence="4">
    <location>
        <begin position="52"/>
        <end position="436"/>
    </location>
</feature>
<proteinExistence type="predicted"/>
<evidence type="ECO:0000256" key="2">
    <source>
        <dbReference type="ARBA" id="ARBA00022723"/>
    </source>
</evidence>
<dbReference type="InterPro" id="IPR011778">
    <property type="entry name" value="Hydantoinase/dihydroPyrase"/>
</dbReference>
<dbReference type="CDD" id="cd01314">
    <property type="entry name" value="D-HYD"/>
    <property type="match status" value="1"/>
</dbReference>
<sequence length="461" mass="50810">MKTFDMIVKGGNVVTASDTFKADIGIKDGKISEMGLDLGKDAEEIVDASDKYVFPGGIDPHTHMNMPFGGTFSSDDFKTGTIAAACGGTTSIVDFSIQAKGKSLKQTINTWREKSDGKAVIDYGIHIALTELNEKVMNEIPEVIKQGYQSFKMYMTYDGMRVDDGTLLRTLIKVNESGGLCCVHAENYYVIEYLKNKFLSEGKIEPIYHALSRPDLAEGEAAGRAIKLAKIANAPLYIVHNSCEASISEIAKAREEGYPIMGETCPQYLLLSEDNYREPNFNGAKYVMSPPLRDKKNWPVVWKAIKDNTLQVVATDHCPFFMSQKELGKDCFASIPNGAPGIEARMALMYTYGVTSGKIDLNRFVQVTSTNAAKIYGMYPQKGTIAIGSDADLVVFDPNIETTLTKSMLHENVDYTPYEGFKLKGYPTVTISRGNIIARDGQFVGEEGRGKFIKRTSPQII</sequence>
<comment type="caution">
    <text evidence="5">The sequence shown here is derived from an EMBL/GenBank/DDBJ whole genome shotgun (WGS) entry which is preliminary data.</text>
</comment>
<dbReference type="GO" id="GO:0004157">
    <property type="term" value="F:dihydropyrimidinase activity"/>
    <property type="evidence" value="ECO:0007669"/>
    <property type="project" value="UniProtKB-EC"/>
</dbReference>
<reference evidence="5 6" key="1">
    <citation type="submission" date="2021-06" db="EMBL/GenBank/DDBJ databases">
        <title>Clostridia strains as spoilage organisms.</title>
        <authorList>
            <person name="Wambui J."/>
            <person name="Stephan R."/>
            <person name="Stevens M.J.A."/>
        </authorList>
    </citation>
    <scope>NUCLEOTIDE SEQUENCE [LARGE SCALE GENOMIC DNA]</scope>
    <source>
        <strain evidence="5 6">DSM 14204</strain>
    </source>
</reference>
<keyword evidence="3 5" id="KW-0378">Hydrolase</keyword>